<dbReference type="Pfam" id="PF13620">
    <property type="entry name" value="CarboxypepD_reg"/>
    <property type="match status" value="1"/>
</dbReference>
<dbReference type="SUPFAM" id="SSF49464">
    <property type="entry name" value="Carboxypeptidase regulatory domain-like"/>
    <property type="match status" value="1"/>
</dbReference>
<evidence type="ECO:0000313" key="2">
    <source>
        <dbReference type="EMBL" id="XCB27901.1"/>
    </source>
</evidence>
<reference evidence="2" key="1">
    <citation type="submission" date="2023-08" db="EMBL/GenBank/DDBJ databases">
        <authorList>
            <person name="Messyasz A."/>
            <person name="Mannisto M.K."/>
            <person name="Kerkhof L.J."/>
            <person name="Haggblom M."/>
        </authorList>
    </citation>
    <scope>NUCLEOTIDE SEQUENCE</scope>
    <source>
        <strain evidence="2">M8UP23</strain>
    </source>
</reference>
<accession>A0AAU7ZGI5</accession>
<dbReference type="InterPro" id="IPR008969">
    <property type="entry name" value="CarboxyPept-like_regulatory"/>
</dbReference>
<evidence type="ECO:0000256" key="1">
    <source>
        <dbReference type="SAM" id="MobiDB-lite"/>
    </source>
</evidence>
<proteinExistence type="predicted"/>
<dbReference type="KEGG" id="temp:RBB75_06155"/>
<keyword evidence="2" id="KW-0645">Protease</keyword>
<reference evidence="2" key="2">
    <citation type="journal article" date="2024" name="Environ. Microbiol.">
        <title>Genome analysis and description of Tunturibacter gen. nov. expands the diversity of Terriglobia in tundra soils.</title>
        <authorList>
            <person name="Messyasz A."/>
            <person name="Mannisto M.K."/>
            <person name="Kerkhof L.J."/>
            <person name="Haggblom M.M."/>
        </authorList>
    </citation>
    <scope>NUCLEOTIDE SEQUENCE</scope>
    <source>
        <strain evidence="2">M8UP23</strain>
    </source>
</reference>
<keyword evidence="2" id="KW-0378">Hydrolase</keyword>
<organism evidence="2">
    <name type="scientific">Tunturiibacter empetritectus</name>
    <dbReference type="NCBI Taxonomy" id="3069691"/>
    <lineage>
        <taxon>Bacteria</taxon>
        <taxon>Pseudomonadati</taxon>
        <taxon>Acidobacteriota</taxon>
        <taxon>Terriglobia</taxon>
        <taxon>Terriglobales</taxon>
        <taxon>Acidobacteriaceae</taxon>
        <taxon>Tunturiibacter</taxon>
    </lineage>
</organism>
<dbReference type="AlphaFoldDB" id="A0AAU7ZGI5"/>
<dbReference type="EMBL" id="CP132932">
    <property type="protein sequence ID" value="XCB27901.1"/>
    <property type="molecule type" value="Genomic_DNA"/>
</dbReference>
<feature type="compositionally biased region" description="Polar residues" evidence="1">
    <location>
        <begin position="95"/>
        <end position="106"/>
    </location>
</feature>
<dbReference type="Gene3D" id="2.60.40.1120">
    <property type="entry name" value="Carboxypeptidase-like, regulatory domain"/>
    <property type="match status" value="1"/>
</dbReference>
<name>A0AAU7ZGI5_9BACT</name>
<dbReference type="GO" id="GO:0004180">
    <property type="term" value="F:carboxypeptidase activity"/>
    <property type="evidence" value="ECO:0007669"/>
    <property type="project" value="UniProtKB-KW"/>
</dbReference>
<protein>
    <submittedName>
        <fullName evidence="2">Carboxypeptidase-like regulatory domain-containing protein</fullName>
    </submittedName>
</protein>
<feature type="region of interest" description="Disordered" evidence="1">
    <location>
        <begin position="78"/>
        <end position="111"/>
    </location>
</feature>
<gene>
    <name evidence="2" type="ORF">RBB75_06155</name>
</gene>
<dbReference type="RefSeq" id="WP_353069899.1">
    <property type="nucleotide sequence ID" value="NZ_CP132932.1"/>
</dbReference>
<sequence length="415" mass="43628">MSVIISPLSADAIQKLFEDKPLMQQRTFSATLLGLTAFFTEPSYGNNRALSGGFGTLSRACVVCSLLLVTGIASGQQESRASERRSSSLPEAPLPQSNSQNSSEQVPSPVGAATVSGTVLDASGAAIPGARVNVTRRDKTLFGSIKSGGAGEFSFRSVPAGSYVVTIYAKGFQPFVSTEFVVTSKQDYAIPAIALSVAATDTEITVRPTDVIAAEQIKAEEKQRVFGIVPNYLTSYTWDAAPLTTKQKFSLATHDTLDPVSLIGVGLGAGIQQALNTHPGYGQGAAGYGKRSAALFADGRTSDYLSNAVFPSLFHQDPRYFYQGSGSTTSRLSHALSSTVIARSDTGKPMPNYSYFLALLCSGAISNAYYPHGDRGVGLVFSTAAFGMLGKAGGTVIREFVSKHVTTNIPGEGKP</sequence>
<keyword evidence="2" id="KW-0121">Carboxypeptidase</keyword>